<evidence type="ECO:0000313" key="3">
    <source>
        <dbReference type="EMBL" id="PTW01739.1"/>
    </source>
</evidence>
<evidence type="ECO:0000256" key="1">
    <source>
        <dbReference type="SAM" id="Phobius"/>
    </source>
</evidence>
<comment type="caution">
    <text evidence="3">The sequence shown here is derived from an EMBL/GenBank/DDBJ whole genome shotgun (WGS) entry which is preliminary data.</text>
</comment>
<dbReference type="Proteomes" id="UP000244089">
    <property type="component" value="Unassembled WGS sequence"/>
</dbReference>
<reference evidence="3 4" key="1">
    <citation type="submission" date="2018-04" db="EMBL/GenBank/DDBJ databases">
        <title>Subsurface microbial communities from deep shales in Ohio and West Virginia, USA.</title>
        <authorList>
            <person name="Wrighton K."/>
        </authorList>
    </citation>
    <scope>NUCLEOTIDE SEQUENCE [LARGE SCALE GENOMIC DNA]</scope>
    <source>
        <strain evidence="3 4">WC1</strain>
    </source>
</reference>
<keyword evidence="1" id="KW-0812">Transmembrane</keyword>
<gene>
    <name evidence="3" type="ORF">C8C76_10493</name>
</gene>
<dbReference type="Gene3D" id="3.10.350.10">
    <property type="entry name" value="LysM domain"/>
    <property type="match status" value="1"/>
</dbReference>
<name>A0A2T5RPI2_9FIRM</name>
<dbReference type="SUPFAM" id="SSF54106">
    <property type="entry name" value="LysM domain"/>
    <property type="match status" value="1"/>
</dbReference>
<sequence length="113" mass="12606">MNGINTYSLNYQGAKTAKKKRKSILKKILTAAAAVLLFSVLFISIFSLIGSGENSSNFIRHEIETGESLWSIAAHYYESSNVDLRKMVYKIKKINDIDSAVINPGRELIIPIN</sequence>
<organism evidence="3 4">
    <name type="scientific">Halanaerobium saccharolyticum</name>
    <dbReference type="NCBI Taxonomy" id="43595"/>
    <lineage>
        <taxon>Bacteria</taxon>
        <taxon>Bacillati</taxon>
        <taxon>Bacillota</taxon>
        <taxon>Clostridia</taxon>
        <taxon>Halanaerobiales</taxon>
        <taxon>Halanaerobiaceae</taxon>
        <taxon>Halanaerobium</taxon>
    </lineage>
</organism>
<dbReference type="CDD" id="cd00118">
    <property type="entry name" value="LysM"/>
    <property type="match status" value="1"/>
</dbReference>
<dbReference type="Pfam" id="PF01476">
    <property type="entry name" value="LysM"/>
    <property type="match status" value="1"/>
</dbReference>
<keyword evidence="1" id="KW-1133">Transmembrane helix</keyword>
<evidence type="ECO:0000313" key="4">
    <source>
        <dbReference type="Proteomes" id="UP000244089"/>
    </source>
</evidence>
<accession>A0A2T5RPI2</accession>
<dbReference type="AlphaFoldDB" id="A0A2T5RPI2"/>
<dbReference type="OrthoDB" id="2679564at2"/>
<dbReference type="EMBL" id="QAXS01000004">
    <property type="protein sequence ID" value="PTW01739.1"/>
    <property type="molecule type" value="Genomic_DNA"/>
</dbReference>
<feature type="domain" description="LysM" evidence="2">
    <location>
        <begin position="59"/>
        <end position="110"/>
    </location>
</feature>
<dbReference type="RefSeq" id="WP_108138457.1">
    <property type="nucleotide sequence ID" value="NZ_QAXS01000004.1"/>
</dbReference>
<feature type="transmembrane region" description="Helical" evidence="1">
    <location>
        <begin position="28"/>
        <end position="49"/>
    </location>
</feature>
<evidence type="ECO:0000259" key="2">
    <source>
        <dbReference type="PROSITE" id="PS51782"/>
    </source>
</evidence>
<protein>
    <submittedName>
        <fullName evidence="3">LysM domain-containing protein</fullName>
    </submittedName>
</protein>
<dbReference type="InterPro" id="IPR036779">
    <property type="entry name" value="LysM_dom_sf"/>
</dbReference>
<proteinExistence type="predicted"/>
<keyword evidence="1" id="KW-0472">Membrane</keyword>
<dbReference type="SMART" id="SM00257">
    <property type="entry name" value="LysM"/>
    <property type="match status" value="1"/>
</dbReference>
<dbReference type="PROSITE" id="PS51782">
    <property type="entry name" value="LYSM"/>
    <property type="match status" value="1"/>
</dbReference>
<dbReference type="InterPro" id="IPR018392">
    <property type="entry name" value="LysM"/>
</dbReference>